<gene>
    <name evidence="1" type="ORF">MU0053_000369</name>
</gene>
<dbReference type="EMBL" id="OY726397">
    <property type="protein sequence ID" value="CAJ1495391.1"/>
    <property type="molecule type" value="Genomic_DNA"/>
</dbReference>
<evidence type="ECO:0000313" key="2">
    <source>
        <dbReference type="Proteomes" id="UP001190465"/>
    </source>
</evidence>
<name>A0ABM9L9V2_9MYCO</name>
<evidence type="ECO:0000313" key="1">
    <source>
        <dbReference type="EMBL" id="CAJ1495391.1"/>
    </source>
</evidence>
<organism evidence="1 2">
    <name type="scientific">[Mycobacterium] burgundiense</name>
    <dbReference type="NCBI Taxonomy" id="3064286"/>
    <lineage>
        <taxon>Bacteria</taxon>
        <taxon>Bacillati</taxon>
        <taxon>Actinomycetota</taxon>
        <taxon>Actinomycetes</taxon>
        <taxon>Mycobacteriales</taxon>
        <taxon>Mycobacteriaceae</taxon>
        <taxon>Mycolicibacterium</taxon>
    </lineage>
</organism>
<proteinExistence type="predicted"/>
<accession>A0ABM9L9V2</accession>
<dbReference type="Proteomes" id="UP001190465">
    <property type="component" value="Chromosome"/>
</dbReference>
<reference evidence="1 2" key="1">
    <citation type="submission" date="2023-08" db="EMBL/GenBank/DDBJ databases">
        <authorList>
            <person name="Folkvardsen B D."/>
            <person name="Norman A."/>
        </authorList>
    </citation>
    <scope>NUCLEOTIDE SEQUENCE [LARGE SCALE GENOMIC DNA]</scope>
    <source>
        <strain evidence="1 2">Mu0053</strain>
    </source>
</reference>
<protein>
    <submittedName>
        <fullName evidence="1">Uncharacterized protein</fullName>
    </submittedName>
</protein>
<sequence length="76" mass="8470">MATAWVFLLLAFVLLAPFGLVAALAAGSHRSGKLRLRLDQFRLSAPLVGPLDDDGIRERFRRRPAWPESGARGERR</sequence>
<keyword evidence="2" id="KW-1185">Reference proteome</keyword>
<dbReference type="RefSeq" id="WP_308480722.1">
    <property type="nucleotide sequence ID" value="NZ_OY726397.1"/>
</dbReference>